<comment type="caution">
    <text evidence="2">The sequence shown here is derived from an EMBL/GenBank/DDBJ whole genome shotgun (WGS) entry which is preliminary data.</text>
</comment>
<dbReference type="AlphaFoldDB" id="A0AA39NU38"/>
<reference evidence="2" key="1">
    <citation type="submission" date="2023-06" db="EMBL/GenBank/DDBJ databases">
        <authorList>
            <consortium name="Lawrence Berkeley National Laboratory"/>
            <person name="Ahrendt S."/>
            <person name="Sahu N."/>
            <person name="Indic B."/>
            <person name="Wong-Bajracharya J."/>
            <person name="Merenyi Z."/>
            <person name="Ke H.-M."/>
            <person name="Monk M."/>
            <person name="Kocsube S."/>
            <person name="Drula E."/>
            <person name="Lipzen A."/>
            <person name="Balint B."/>
            <person name="Henrissat B."/>
            <person name="Andreopoulos B."/>
            <person name="Martin F.M."/>
            <person name="Harder C.B."/>
            <person name="Rigling D."/>
            <person name="Ford K.L."/>
            <person name="Foster G.D."/>
            <person name="Pangilinan J."/>
            <person name="Papanicolaou A."/>
            <person name="Barry K."/>
            <person name="LaButti K."/>
            <person name="Viragh M."/>
            <person name="Koriabine M."/>
            <person name="Yan M."/>
            <person name="Riley R."/>
            <person name="Champramary S."/>
            <person name="Plett K.L."/>
            <person name="Tsai I.J."/>
            <person name="Slot J."/>
            <person name="Sipos G."/>
            <person name="Plett J."/>
            <person name="Nagy L.G."/>
            <person name="Grigoriev I.V."/>
        </authorList>
    </citation>
    <scope>NUCLEOTIDE SEQUENCE</scope>
    <source>
        <strain evidence="2">ICMP 16352</strain>
    </source>
</reference>
<gene>
    <name evidence="2" type="ORF">IW261DRAFT_1424885</name>
</gene>
<sequence length="846" mass="94982">MEVARTSVELTSTVTIVPFEKQKTEKIALTITASMVPEGVSWRAEEIPLISRQRVGSISHHTRYLCRIDISLMRLEEEKEAEEVGREREEVGEEVGMKTFFLHSTGAISKYESILLLTIVVRDVLLSHYNTDLPLDNSAWLLTHSGPETTIMAMQQSCTFQLQDLLSNTGDGKDEENLSVNDGRVGTYIEEHKIFITTPNGSFIPRPPTATEILLHEDGRFGHHDPTRAPQFFDAKFCHFSVIPRRPGPKDDTHPYRNWLDTIWYDVADADIVYSTGYLTHISLLSREVHSQFQRAFNYIDERSSAARSSKRFSEEFNGFLSIRCTRLEALVNRTRSVMMDSMTIRVQVAAMQSYWLELVAGLDYMEHYQPVMNGKTHRDDALNSSQLMGTFTVNLDVAEQHIRARIPVYLVRPVDQFSNQVILKAEEPVVFPLNTSLPSPPFPVVYKGDPSHPQKFYAMHRFIQIFNTYRNPFNFVTISQPSIARAEGTQAVASSSSSISVATGHPTCNQRGKARALGPLASAQASQKKKPPSNQQRDKFTNLVGTYAPSLIPAWADAIAKIDKFSERSQEREEHSRLAQSQSNKEGPIAPSHVNGYVFPDPTLLVYASATWQSSFFRQWEHCRDALIYRVTLSSSNAKPLRPQLWRELLAMAFKSGNAQSTKVHDLMAQALGSALEAPGSGTTILQAPAPVSDQPVDIERGKYLVWELCKLNFQQELLLLDTHLTHPDSSAKEDDVINFRLKCQEQIMGLFSDGSLVPSTPTSTNRLALPSWSERFEALKSFRDVMRAWDIPLSFASKGHLGPLGSEIALRTEAALAAHYAQTFFDVFGRLPVLPHLRPSGGMP</sequence>
<keyword evidence="3" id="KW-1185">Reference proteome</keyword>
<accession>A0AA39NU38</accession>
<dbReference type="EMBL" id="JAUEPR010000047">
    <property type="protein sequence ID" value="KAK0471801.1"/>
    <property type="molecule type" value="Genomic_DNA"/>
</dbReference>
<feature type="compositionally biased region" description="Basic and acidic residues" evidence="1">
    <location>
        <begin position="567"/>
        <end position="578"/>
    </location>
</feature>
<feature type="region of interest" description="Disordered" evidence="1">
    <location>
        <begin position="521"/>
        <end position="540"/>
    </location>
</feature>
<name>A0AA39NU38_9AGAR</name>
<evidence type="ECO:0000256" key="1">
    <source>
        <dbReference type="SAM" id="MobiDB-lite"/>
    </source>
</evidence>
<feature type="region of interest" description="Disordered" evidence="1">
    <location>
        <begin position="567"/>
        <end position="591"/>
    </location>
</feature>
<protein>
    <submittedName>
        <fullName evidence="2">Uncharacterized protein</fullName>
    </submittedName>
</protein>
<dbReference type="Proteomes" id="UP001175227">
    <property type="component" value="Unassembled WGS sequence"/>
</dbReference>
<evidence type="ECO:0000313" key="2">
    <source>
        <dbReference type="EMBL" id="KAK0471801.1"/>
    </source>
</evidence>
<evidence type="ECO:0000313" key="3">
    <source>
        <dbReference type="Proteomes" id="UP001175227"/>
    </source>
</evidence>
<organism evidence="2 3">
    <name type="scientific">Armillaria novae-zelandiae</name>
    <dbReference type="NCBI Taxonomy" id="153914"/>
    <lineage>
        <taxon>Eukaryota</taxon>
        <taxon>Fungi</taxon>
        <taxon>Dikarya</taxon>
        <taxon>Basidiomycota</taxon>
        <taxon>Agaricomycotina</taxon>
        <taxon>Agaricomycetes</taxon>
        <taxon>Agaricomycetidae</taxon>
        <taxon>Agaricales</taxon>
        <taxon>Marasmiineae</taxon>
        <taxon>Physalacriaceae</taxon>
        <taxon>Armillaria</taxon>
    </lineage>
</organism>
<proteinExistence type="predicted"/>